<dbReference type="AlphaFoldDB" id="A0A222GAC5"/>
<keyword evidence="3" id="KW-0012">Acyltransferase</keyword>
<dbReference type="GO" id="GO:0006527">
    <property type="term" value="P:L-arginine catabolic process"/>
    <property type="evidence" value="ECO:0007669"/>
    <property type="project" value="InterPro"/>
</dbReference>
<reference evidence="4 5" key="1">
    <citation type="submission" date="2017-08" db="EMBL/GenBank/DDBJ databases">
        <title>Complete genome of Colwellia sp. NB097-1, a psychrophile bacterium ioslated from Bering Sea.</title>
        <authorList>
            <person name="Chen X."/>
        </authorList>
    </citation>
    <scope>NUCLEOTIDE SEQUENCE [LARGE SCALE GENOMIC DNA]</scope>
    <source>
        <strain evidence="4 5">NB097-1</strain>
    </source>
</reference>
<keyword evidence="1" id="KW-0056">Arginine metabolism</keyword>
<name>A0A222GAC5_9GAMM</name>
<protein>
    <recommendedName>
        <fullName evidence="6">Arginine N-succinyltransferase</fullName>
    </recommendedName>
</protein>
<proteinExistence type="predicted"/>
<dbReference type="Proteomes" id="UP000202259">
    <property type="component" value="Chromosome"/>
</dbReference>
<evidence type="ECO:0000313" key="5">
    <source>
        <dbReference type="Proteomes" id="UP000202259"/>
    </source>
</evidence>
<dbReference type="Pfam" id="PF04958">
    <property type="entry name" value="AstA"/>
    <property type="match status" value="1"/>
</dbReference>
<dbReference type="PANTHER" id="PTHR30420">
    <property type="entry name" value="N-SUCCINYLARGININE DIHYDROLASE"/>
    <property type="match status" value="1"/>
</dbReference>
<evidence type="ECO:0000256" key="2">
    <source>
        <dbReference type="ARBA" id="ARBA00022679"/>
    </source>
</evidence>
<evidence type="ECO:0000256" key="3">
    <source>
        <dbReference type="ARBA" id="ARBA00023315"/>
    </source>
</evidence>
<dbReference type="InterPro" id="IPR016181">
    <property type="entry name" value="Acyl_CoA_acyltransferase"/>
</dbReference>
<dbReference type="SUPFAM" id="SSF55729">
    <property type="entry name" value="Acyl-CoA N-acyltransferases (Nat)"/>
    <property type="match status" value="1"/>
</dbReference>
<sequence>MIIIRPITLDDFDALHQIAIDSGNGFTSFPDDRLVLKERIEHSLRSFDVKITEPGQQGYLFVMQDTSNSEVVGTSGIEASVGVKTPLYHHRIEQCVHNSEHLKLRKEHQTLTLCTDLAASTEICSLYLKGSHRVNGNGRALSRFRFMFMAAHKQRFSAKIMAEMRGYGDEHNQSPFWSWFEQHFCNISFSLSNHCIGIGDMRFASELMPKHPLYTSLMSKSARDAINQVHPDTLPALALLEKEGFKSGDYIGVNDAGPAVICPLEKIRTVMFSETKRVKISTVENNQKKYIACNHKLSGFRAAQINLVLTIEYVLITAEVALALNVIDGDWLTMVEN</sequence>
<evidence type="ECO:0000256" key="1">
    <source>
        <dbReference type="ARBA" id="ARBA00022503"/>
    </source>
</evidence>
<evidence type="ECO:0000313" key="4">
    <source>
        <dbReference type="EMBL" id="ASP48817.1"/>
    </source>
</evidence>
<dbReference type="EMBL" id="CP020465">
    <property type="protein sequence ID" value="ASP48817.1"/>
    <property type="molecule type" value="Genomic_DNA"/>
</dbReference>
<accession>A0A222GAC5</accession>
<dbReference type="GO" id="GO:0008791">
    <property type="term" value="F:arginine N-succinyltransferase activity"/>
    <property type="evidence" value="ECO:0007669"/>
    <property type="project" value="InterPro"/>
</dbReference>
<keyword evidence="5" id="KW-1185">Reference proteome</keyword>
<organism evidence="4 5">
    <name type="scientific">Cognaticolwellia beringensis</name>
    <dbReference type="NCBI Taxonomy" id="1967665"/>
    <lineage>
        <taxon>Bacteria</taxon>
        <taxon>Pseudomonadati</taxon>
        <taxon>Pseudomonadota</taxon>
        <taxon>Gammaproteobacteria</taxon>
        <taxon>Alteromonadales</taxon>
        <taxon>Colwelliaceae</taxon>
        <taxon>Cognaticolwellia</taxon>
    </lineage>
</organism>
<dbReference type="OrthoDB" id="6221717at2"/>
<gene>
    <name evidence="4" type="ORF">B5D82_14200</name>
</gene>
<evidence type="ECO:0008006" key="6">
    <source>
        <dbReference type="Google" id="ProtNLM"/>
    </source>
</evidence>
<dbReference type="RefSeq" id="WP_081152430.1">
    <property type="nucleotide sequence ID" value="NZ_CP020465.1"/>
</dbReference>
<keyword evidence="2" id="KW-0808">Transferase</keyword>
<dbReference type="InterPro" id="IPR007041">
    <property type="entry name" value="Arg_succinylTrfase_AstA/AruG"/>
</dbReference>
<dbReference type="KEGG" id="cber:B5D82_14200"/>
<dbReference type="PANTHER" id="PTHR30420:SF1">
    <property type="entry name" value="ARGININE N-SUCCINYLTRANSFERASE"/>
    <property type="match status" value="1"/>
</dbReference>
<dbReference type="Gene3D" id="3.40.630.30">
    <property type="match status" value="1"/>
</dbReference>
<dbReference type="NCBIfam" id="TIGR03243">
    <property type="entry name" value="arg_catab_AOST"/>
    <property type="match status" value="1"/>
</dbReference>
<dbReference type="Gene3D" id="2.40.40.20">
    <property type="match status" value="1"/>
</dbReference>